<dbReference type="GO" id="GO:0071713">
    <property type="term" value="F:para-aminobenzoyl-glutamate hydrolase activity"/>
    <property type="evidence" value="ECO:0007669"/>
    <property type="project" value="TreeGrafter"/>
</dbReference>
<organism evidence="3 4">
    <name type="scientific">Breznakiella homolactica</name>
    <dbReference type="NCBI Taxonomy" id="2798577"/>
    <lineage>
        <taxon>Bacteria</taxon>
        <taxon>Pseudomonadati</taxon>
        <taxon>Spirochaetota</taxon>
        <taxon>Spirochaetia</taxon>
        <taxon>Spirochaetales</taxon>
        <taxon>Breznakiellaceae</taxon>
        <taxon>Breznakiella</taxon>
    </lineage>
</organism>
<dbReference type="InterPro" id="IPR017439">
    <property type="entry name" value="Amidohydrolase"/>
</dbReference>
<evidence type="ECO:0000313" key="4">
    <source>
        <dbReference type="Proteomes" id="UP000595917"/>
    </source>
</evidence>
<dbReference type="InterPro" id="IPR017145">
    <property type="entry name" value="Aminobenzoyl-glu_utiliz_pB"/>
</dbReference>
<protein>
    <submittedName>
        <fullName evidence="3">Amidohydrolase</fullName>
    </submittedName>
</protein>
<dbReference type="GO" id="GO:0016805">
    <property type="term" value="F:dipeptidase activity"/>
    <property type="evidence" value="ECO:0007669"/>
    <property type="project" value="TreeGrafter"/>
</dbReference>
<dbReference type="PIRSF" id="PIRSF037227">
    <property type="entry name" value="Aminobenzoyl-glu_utiliz_pB"/>
    <property type="match status" value="1"/>
</dbReference>
<dbReference type="EMBL" id="CP067089">
    <property type="protein sequence ID" value="QQO08896.1"/>
    <property type="molecule type" value="Genomic_DNA"/>
</dbReference>
<dbReference type="InterPro" id="IPR002933">
    <property type="entry name" value="Peptidase_M20"/>
</dbReference>
<evidence type="ECO:0000313" key="3">
    <source>
        <dbReference type="EMBL" id="QQO08896.1"/>
    </source>
</evidence>
<dbReference type="AlphaFoldDB" id="A0A7T7XM41"/>
<dbReference type="SUPFAM" id="SSF53187">
    <property type="entry name" value="Zn-dependent exopeptidases"/>
    <property type="match status" value="1"/>
</dbReference>
<proteinExistence type="predicted"/>
<gene>
    <name evidence="3" type="ORF">JFL75_18495</name>
</gene>
<dbReference type="FunFam" id="3.30.70.360:FF:000004">
    <property type="entry name" value="Peptidase M20 domain-containing protein 2"/>
    <property type="match status" value="1"/>
</dbReference>
<dbReference type="Proteomes" id="UP000595917">
    <property type="component" value="Chromosome"/>
</dbReference>
<keyword evidence="4" id="KW-1185">Reference proteome</keyword>
<dbReference type="PANTHER" id="PTHR30575:SF0">
    <property type="entry name" value="XAA-ARG DIPEPTIDASE"/>
    <property type="match status" value="1"/>
</dbReference>
<name>A0A7T7XM41_9SPIR</name>
<dbReference type="RefSeq" id="WP_215626202.1">
    <property type="nucleotide sequence ID" value="NZ_CP067089.2"/>
</dbReference>
<evidence type="ECO:0000259" key="2">
    <source>
        <dbReference type="Pfam" id="PF07687"/>
    </source>
</evidence>
<dbReference type="InterPro" id="IPR011650">
    <property type="entry name" value="Peptidase_M20_dimer"/>
</dbReference>
<dbReference type="Gene3D" id="3.40.630.10">
    <property type="entry name" value="Zn peptidases"/>
    <property type="match status" value="1"/>
</dbReference>
<sequence length="468" mass="50284">MAKNTIISVIEQKKDDFIRIAQELWKNPELSHEEKESSALQKKYLREAGFRVTELDHIQDYAFVAEWGSGSPVIGLLGEFDALPGLSQKVQTTQEPVVPGAPGHGCGHNILGTALLGAAVGVKAAIDAGLLSGTIRYIGAPAEEQLGKPVLAKAGVFSDLDAAFGYHPSDLNTVAAFGTNASIQLTFKFHGIPAHAAQVPHLGRSALDALTLMQVGTEFLREHMPTGARIHYVVTSGGERANIVPDFASGDFQVRCPRMRELIPLIKRVIDVAKGAAMMTGTTVEYAINHGCYDVIANKAMSDLLYENLKAIDIPQYTPEELDFCRKLADTLTPDQRRNTLLGLGVDPDSADDLMNKPIHDGIGYWGIDYTIPASTDVGDVSHITPVAQVYTAAYPIGIGAHTWQATAASGSTVGMKGMIYASKIFGCACYDIMTKKDVLAAAKEEWKKSIAGEKYVAAEDLLGEIEG</sequence>
<dbReference type="Gene3D" id="3.30.70.360">
    <property type="match status" value="1"/>
</dbReference>
<dbReference type="InterPro" id="IPR036264">
    <property type="entry name" value="Bact_exopeptidase_dim_dom"/>
</dbReference>
<reference evidence="3" key="1">
    <citation type="submission" date="2021-01" db="EMBL/GenBank/DDBJ databases">
        <title>Description of Breznakiella homolactica.</title>
        <authorList>
            <person name="Song Y."/>
            <person name="Brune A."/>
        </authorList>
    </citation>
    <scope>NUCLEOTIDE SEQUENCE</scope>
    <source>
        <strain evidence="3">RmG30</strain>
    </source>
</reference>
<dbReference type="Pfam" id="PF07687">
    <property type="entry name" value="M20_dimer"/>
    <property type="match status" value="1"/>
</dbReference>
<dbReference type="KEGG" id="bhc:JFL75_18495"/>
<evidence type="ECO:0000256" key="1">
    <source>
        <dbReference type="ARBA" id="ARBA00022801"/>
    </source>
</evidence>
<dbReference type="InterPro" id="IPR052030">
    <property type="entry name" value="Peptidase_M20/M20A_hydrolases"/>
</dbReference>
<keyword evidence="1" id="KW-0378">Hydrolase</keyword>
<feature type="domain" description="Peptidase M20 dimerisation" evidence="2">
    <location>
        <begin position="181"/>
        <end position="267"/>
    </location>
</feature>
<dbReference type="NCBIfam" id="TIGR01891">
    <property type="entry name" value="amidohydrolases"/>
    <property type="match status" value="1"/>
</dbReference>
<accession>A0A7T7XM41</accession>
<dbReference type="Pfam" id="PF01546">
    <property type="entry name" value="Peptidase_M20"/>
    <property type="match status" value="1"/>
</dbReference>
<dbReference type="GO" id="GO:0005737">
    <property type="term" value="C:cytoplasm"/>
    <property type="evidence" value="ECO:0007669"/>
    <property type="project" value="TreeGrafter"/>
</dbReference>
<dbReference type="GO" id="GO:0046657">
    <property type="term" value="P:folic acid catabolic process"/>
    <property type="evidence" value="ECO:0007669"/>
    <property type="project" value="TreeGrafter"/>
</dbReference>
<dbReference type="SUPFAM" id="SSF55031">
    <property type="entry name" value="Bacterial exopeptidase dimerisation domain"/>
    <property type="match status" value="1"/>
</dbReference>
<dbReference type="PANTHER" id="PTHR30575">
    <property type="entry name" value="PEPTIDASE M20"/>
    <property type="match status" value="1"/>
</dbReference>